<keyword evidence="2" id="KW-1185">Reference proteome</keyword>
<dbReference type="CDD" id="cd00303">
    <property type="entry name" value="retropepsin_like"/>
    <property type="match status" value="1"/>
</dbReference>
<protein>
    <recommendedName>
        <fullName evidence="3">G-patch domain-containing protein</fullName>
    </recommendedName>
</protein>
<evidence type="ECO:0000313" key="1">
    <source>
        <dbReference type="EMBL" id="PKI69516.1"/>
    </source>
</evidence>
<sequence length="476" mass="52478">MIRPTVPGPSFILANQDQSLLKSPNVQANPLPDHGLSSGPTINMIIVCTMRKDESQQESPTPFVIEYVSAGTTVGFTGSSVAPAPFIIEVPAQEPYQDSKNPETASKAKAPIASEFALEASPIPQEKVTEEETEVFMKVIKASEYKVVEQKGKSPTHISLLPLFLISEPHREALLRVLIAAQVSKEIAPDRIEETISSIFSNTISFSDDEFPSEGWAHLWELHIVCKCNNFVVGQVMIDNGSALNVYPVSTLKQMNVDLNCICPSKTAVRAFDGSRREVLDIPNAFSLLLGRPWIHSAGAVPSSLHQRLKFIAGERLITVKGEEDYAIYKEMTIPYISIGDDENFPFHSFDTISIIWDYGEVRPSHADRMVGKVLLRHNYVLGTGKGAQGQIIEARRDKHLHRLAAYYRKINRDIPVPPLSHFFSAPPHIVGGTLDGPFLGSDAEPIDLSAICAVTEETPLGVHIRLAQKNEELNN</sequence>
<accession>A0A2I0KNW8</accession>
<gene>
    <name evidence="1" type="ORF">CRG98_010091</name>
</gene>
<evidence type="ECO:0008006" key="3">
    <source>
        <dbReference type="Google" id="ProtNLM"/>
    </source>
</evidence>
<dbReference type="EMBL" id="PGOL01000496">
    <property type="protein sequence ID" value="PKI69516.1"/>
    <property type="molecule type" value="Genomic_DNA"/>
</dbReference>
<comment type="caution">
    <text evidence="1">The sequence shown here is derived from an EMBL/GenBank/DDBJ whole genome shotgun (WGS) entry which is preliminary data.</text>
</comment>
<evidence type="ECO:0000313" key="2">
    <source>
        <dbReference type="Proteomes" id="UP000233551"/>
    </source>
</evidence>
<reference evidence="1 2" key="1">
    <citation type="submission" date="2017-11" db="EMBL/GenBank/DDBJ databases">
        <title>De-novo sequencing of pomegranate (Punica granatum L.) genome.</title>
        <authorList>
            <person name="Akparov Z."/>
            <person name="Amiraslanov A."/>
            <person name="Hajiyeva S."/>
            <person name="Abbasov M."/>
            <person name="Kaur K."/>
            <person name="Hamwieh A."/>
            <person name="Solovyev V."/>
            <person name="Salamov A."/>
            <person name="Braich B."/>
            <person name="Kosarev P."/>
            <person name="Mahmoud A."/>
            <person name="Hajiyev E."/>
            <person name="Babayeva S."/>
            <person name="Izzatullayeva V."/>
            <person name="Mammadov A."/>
            <person name="Mammadov A."/>
            <person name="Sharifova S."/>
            <person name="Ojaghi J."/>
            <person name="Eynullazada K."/>
            <person name="Bayramov B."/>
            <person name="Abdulazimova A."/>
            <person name="Shahmuradov I."/>
        </authorList>
    </citation>
    <scope>NUCLEOTIDE SEQUENCE [LARGE SCALE GENOMIC DNA]</scope>
    <source>
        <strain evidence="2">cv. AG2017</strain>
        <tissue evidence="1">Leaf</tissue>
    </source>
</reference>
<proteinExistence type="predicted"/>
<dbReference type="PANTHER" id="PTHR32108">
    <property type="entry name" value="DNA-DIRECTED RNA POLYMERASE SUBUNIT ALPHA"/>
    <property type="match status" value="1"/>
</dbReference>
<organism evidence="1 2">
    <name type="scientific">Punica granatum</name>
    <name type="common">Pomegranate</name>
    <dbReference type="NCBI Taxonomy" id="22663"/>
    <lineage>
        <taxon>Eukaryota</taxon>
        <taxon>Viridiplantae</taxon>
        <taxon>Streptophyta</taxon>
        <taxon>Embryophyta</taxon>
        <taxon>Tracheophyta</taxon>
        <taxon>Spermatophyta</taxon>
        <taxon>Magnoliopsida</taxon>
        <taxon>eudicotyledons</taxon>
        <taxon>Gunneridae</taxon>
        <taxon>Pentapetalae</taxon>
        <taxon>rosids</taxon>
        <taxon>malvids</taxon>
        <taxon>Myrtales</taxon>
        <taxon>Lythraceae</taxon>
        <taxon>Punica</taxon>
    </lineage>
</organism>
<dbReference type="PANTHER" id="PTHR32108:SF9">
    <property type="entry name" value="REVERSE TRANSCRIPTASE RNASE H-LIKE DOMAIN-CONTAINING PROTEIN"/>
    <property type="match status" value="1"/>
</dbReference>
<dbReference type="Proteomes" id="UP000233551">
    <property type="component" value="Unassembled WGS sequence"/>
</dbReference>
<dbReference type="AlphaFoldDB" id="A0A2I0KNW8"/>
<name>A0A2I0KNW8_PUNGR</name>